<dbReference type="PROSITE" id="PS00374">
    <property type="entry name" value="MGMT"/>
    <property type="match status" value="1"/>
</dbReference>
<dbReference type="Gene3D" id="1.10.10.10">
    <property type="entry name" value="Winged helix-like DNA-binding domain superfamily/Winged helix DNA-binding domain"/>
    <property type="match status" value="1"/>
</dbReference>
<dbReference type="GO" id="GO:0032259">
    <property type="term" value="P:methylation"/>
    <property type="evidence" value="ECO:0007669"/>
    <property type="project" value="UniProtKB-KW"/>
</dbReference>
<dbReference type="AlphaFoldDB" id="A0A1F5HG94"/>
<keyword evidence="2" id="KW-0489">Methyltransferase</keyword>
<feature type="domain" description="Methylated-DNA-[protein]-cysteine S-methyltransferase DNA binding" evidence="8">
    <location>
        <begin position="6"/>
        <end position="37"/>
    </location>
</feature>
<dbReference type="PANTHER" id="PTHR42942">
    <property type="entry name" value="6-O-METHYLGUANINE DNA METHYLTRANSFERASE"/>
    <property type="match status" value="1"/>
</dbReference>
<keyword evidence="3" id="KW-0808">Transferase</keyword>
<keyword evidence="5" id="KW-0234">DNA repair</keyword>
<evidence type="ECO:0000313" key="9">
    <source>
        <dbReference type="EMBL" id="OGE03140.1"/>
    </source>
</evidence>
<comment type="catalytic activity">
    <reaction evidence="6">
        <text>a 6-O-methyl-2'-deoxyguanosine in DNA + L-cysteinyl-[protein] = S-methyl-L-cysteinyl-[protein] + a 2'-deoxyguanosine in DNA</text>
        <dbReference type="Rhea" id="RHEA:24000"/>
        <dbReference type="Rhea" id="RHEA-COMP:10131"/>
        <dbReference type="Rhea" id="RHEA-COMP:10132"/>
        <dbReference type="Rhea" id="RHEA-COMP:11367"/>
        <dbReference type="Rhea" id="RHEA-COMP:11368"/>
        <dbReference type="ChEBI" id="CHEBI:29950"/>
        <dbReference type="ChEBI" id="CHEBI:82612"/>
        <dbReference type="ChEBI" id="CHEBI:85445"/>
        <dbReference type="ChEBI" id="CHEBI:85448"/>
        <dbReference type="EC" id="2.1.1.63"/>
    </reaction>
</comment>
<dbReference type="GO" id="GO:0006281">
    <property type="term" value="P:DNA repair"/>
    <property type="evidence" value="ECO:0007669"/>
    <property type="project" value="UniProtKB-KW"/>
</dbReference>
<dbReference type="EMBL" id="MFCA01000003">
    <property type="protein sequence ID" value="OGE03140.1"/>
    <property type="molecule type" value="Genomic_DNA"/>
</dbReference>
<dbReference type="Proteomes" id="UP000176751">
    <property type="component" value="Unassembled WGS sequence"/>
</dbReference>
<evidence type="ECO:0000256" key="2">
    <source>
        <dbReference type="ARBA" id="ARBA00022603"/>
    </source>
</evidence>
<proteinExistence type="predicted"/>
<dbReference type="Pfam" id="PF01035">
    <property type="entry name" value="DNA_binding_1"/>
    <property type="match status" value="2"/>
</dbReference>
<evidence type="ECO:0000259" key="8">
    <source>
        <dbReference type="Pfam" id="PF01035"/>
    </source>
</evidence>
<comment type="caution">
    <text evidence="9">The sequence shown here is derived from an EMBL/GenBank/DDBJ whole genome shotgun (WGS) entry which is preliminary data.</text>
</comment>
<evidence type="ECO:0000256" key="5">
    <source>
        <dbReference type="ARBA" id="ARBA00023204"/>
    </source>
</evidence>
<gene>
    <name evidence="9" type="ORF">A2196_05455</name>
</gene>
<dbReference type="InterPro" id="IPR014048">
    <property type="entry name" value="MethylDNA_cys_MeTrfase_DNA-bd"/>
</dbReference>
<comment type="catalytic activity">
    <reaction evidence="1">
        <text>a 4-O-methyl-thymidine in DNA + L-cysteinyl-[protein] = a thymidine in DNA + S-methyl-L-cysteinyl-[protein]</text>
        <dbReference type="Rhea" id="RHEA:53428"/>
        <dbReference type="Rhea" id="RHEA-COMP:10131"/>
        <dbReference type="Rhea" id="RHEA-COMP:10132"/>
        <dbReference type="Rhea" id="RHEA-COMP:13555"/>
        <dbReference type="Rhea" id="RHEA-COMP:13556"/>
        <dbReference type="ChEBI" id="CHEBI:29950"/>
        <dbReference type="ChEBI" id="CHEBI:82612"/>
        <dbReference type="ChEBI" id="CHEBI:137386"/>
        <dbReference type="ChEBI" id="CHEBI:137387"/>
        <dbReference type="EC" id="2.1.1.63"/>
    </reaction>
</comment>
<evidence type="ECO:0000256" key="7">
    <source>
        <dbReference type="SAM" id="MobiDB-lite"/>
    </source>
</evidence>
<evidence type="ECO:0000256" key="6">
    <source>
        <dbReference type="ARBA" id="ARBA00049348"/>
    </source>
</evidence>
<dbReference type="STRING" id="1797737.A2196_05455"/>
<dbReference type="InterPro" id="IPR036217">
    <property type="entry name" value="MethylDNA_cys_MeTrfase_DNAb"/>
</dbReference>
<feature type="domain" description="Methylated-DNA-[protein]-cysteine S-methyltransferase DNA binding" evidence="8">
    <location>
        <begin position="59"/>
        <end position="118"/>
    </location>
</feature>
<dbReference type="InterPro" id="IPR052520">
    <property type="entry name" value="ATL_DNA_repair"/>
</dbReference>
<evidence type="ECO:0000256" key="1">
    <source>
        <dbReference type="ARBA" id="ARBA00001286"/>
    </source>
</evidence>
<keyword evidence="4" id="KW-0227">DNA damage</keyword>
<evidence type="ECO:0000313" key="10">
    <source>
        <dbReference type="Proteomes" id="UP000176751"/>
    </source>
</evidence>
<evidence type="ECO:0000256" key="3">
    <source>
        <dbReference type="ARBA" id="ARBA00022679"/>
    </source>
</evidence>
<accession>A0A1F5HG94</accession>
<dbReference type="SUPFAM" id="SSF46767">
    <property type="entry name" value="Methylated DNA-protein cysteine methyltransferase, C-terminal domain"/>
    <property type="match status" value="1"/>
</dbReference>
<organism evidence="9 10">
    <name type="scientific">Candidatus Curtissbacteria bacterium RIFOXYA1_FULL_41_14</name>
    <dbReference type="NCBI Taxonomy" id="1797737"/>
    <lineage>
        <taxon>Bacteria</taxon>
        <taxon>Candidatus Curtissiibacteriota</taxon>
    </lineage>
</organism>
<feature type="region of interest" description="Disordered" evidence="7">
    <location>
        <begin position="89"/>
        <end position="108"/>
    </location>
</feature>
<dbReference type="PANTHER" id="PTHR42942:SF1">
    <property type="entry name" value="ALKYLTRANSFERASE-LIKE PROTEIN 1"/>
    <property type="match status" value="1"/>
</dbReference>
<reference evidence="9 10" key="1">
    <citation type="journal article" date="2016" name="Nat. Commun.">
        <title>Thousands of microbial genomes shed light on interconnected biogeochemical processes in an aquifer system.</title>
        <authorList>
            <person name="Anantharaman K."/>
            <person name="Brown C.T."/>
            <person name="Hug L.A."/>
            <person name="Sharon I."/>
            <person name="Castelle C.J."/>
            <person name="Probst A.J."/>
            <person name="Thomas B.C."/>
            <person name="Singh A."/>
            <person name="Wilkins M.J."/>
            <person name="Karaoz U."/>
            <person name="Brodie E.L."/>
            <person name="Williams K.H."/>
            <person name="Hubbard S.S."/>
            <person name="Banfield J.F."/>
        </authorList>
    </citation>
    <scope>NUCLEOTIDE SEQUENCE [LARGE SCALE GENOMIC DNA]</scope>
</reference>
<evidence type="ECO:0000256" key="4">
    <source>
        <dbReference type="ARBA" id="ARBA00022763"/>
    </source>
</evidence>
<dbReference type="InterPro" id="IPR001497">
    <property type="entry name" value="MethylDNA_cys_MeTrfase_AS"/>
</dbReference>
<dbReference type="CDD" id="cd06445">
    <property type="entry name" value="ATase"/>
    <property type="match status" value="1"/>
</dbReference>
<dbReference type="GO" id="GO:0003908">
    <property type="term" value="F:methylated-DNA-[protein]-cysteine S-methyltransferase activity"/>
    <property type="evidence" value="ECO:0007669"/>
    <property type="project" value="UniProtKB-EC"/>
</dbReference>
<protein>
    <recommendedName>
        <fullName evidence="8">Methylated-DNA-[protein]-cysteine S-methyltransferase DNA binding domain-containing protein</fullName>
    </recommendedName>
</protein>
<sequence length="139" mass="15860">MARLNLKEEVYRLVKQIPKGKVVTYGQISNQLRIPKRIFDKSESENARLPAGQGELRISPRVVGWMLHANRSTDVPCHRVVDRNGRIAPNFAGPSKLQRSGSFGGAEEQRRRLISEGVRFKDKMHVDLAKCLWRENPKS</sequence>
<dbReference type="InterPro" id="IPR036388">
    <property type="entry name" value="WH-like_DNA-bd_sf"/>
</dbReference>
<name>A0A1F5HG94_9BACT</name>